<dbReference type="InterPro" id="IPR036392">
    <property type="entry name" value="PLAT/LH2_dom_sf"/>
</dbReference>
<protein>
    <submittedName>
        <fullName evidence="1">Uncharacterized protein</fullName>
    </submittedName>
</protein>
<dbReference type="Proteomes" id="UP001341840">
    <property type="component" value="Unassembled WGS sequence"/>
</dbReference>
<accession>A0ABU6YK10</accession>
<evidence type="ECO:0000313" key="1">
    <source>
        <dbReference type="EMBL" id="MED6209624.1"/>
    </source>
</evidence>
<name>A0ABU6YK10_9FABA</name>
<reference evidence="1 2" key="1">
    <citation type="journal article" date="2023" name="Plants (Basel)">
        <title>Bridging the Gap: Combining Genomics and Transcriptomics Approaches to Understand Stylosanthes scabra, an Orphan Legume from the Brazilian Caatinga.</title>
        <authorList>
            <person name="Ferreira-Neto J.R.C."/>
            <person name="da Silva M.D."/>
            <person name="Binneck E."/>
            <person name="de Melo N.F."/>
            <person name="da Silva R.H."/>
            <person name="de Melo A.L.T.M."/>
            <person name="Pandolfi V."/>
            <person name="Bustamante F.O."/>
            <person name="Brasileiro-Vidal A.C."/>
            <person name="Benko-Iseppon A.M."/>
        </authorList>
    </citation>
    <scope>NUCLEOTIDE SEQUENCE [LARGE SCALE GENOMIC DNA]</scope>
    <source>
        <tissue evidence="1">Leaves</tissue>
    </source>
</reference>
<dbReference type="EMBL" id="JASCZI010242109">
    <property type="protein sequence ID" value="MED6209624.1"/>
    <property type="molecule type" value="Genomic_DNA"/>
</dbReference>
<proteinExistence type="predicted"/>
<dbReference type="SUPFAM" id="SSF49723">
    <property type="entry name" value="Lipase/lipooxygenase domain (PLAT/LH2 domain)"/>
    <property type="match status" value="1"/>
</dbReference>
<comment type="caution">
    <text evidence="1">The sequence shown here is derived from an EMBL/GenBank/DDBJ whole genome shotgun (WGS) entry which is preliminary data.</text>
</comment>
<feature type="non-terminal residue" evidence="1">
    <location>
        <position position="125"/>
    </location>
</feature>
<gene>
    <name evidence="1" type="ORF">PIB30_056563</name>
</gene>
<organism evidence="1 2">
    <name type="scientific">Stylosanthes scabra</name>
    <dbReference type="NCBI Taxonomy" id="79078"/>
    <lineage>
        <taxon>Eukaryota</taxon>
        <taxon>Viridiplantae</taxon>
        <taxon>Streptophyta</taxon>
        <taxon>Embryophyta</taxon>
        <taxon>Tracheophyta</taxon>
        <taxon>Spermatophyta</taxon>
        <taxon>Magnoliopsida</taxon>
        <taxon>eudicotyledons</taxon>
        <taxon>Gunneridae</taxon>
        <taxon>Pentapetalae</taxon>
        <taxon>rosids</taxon>
        <taxon>fabids</taxon>
        <taxon>Fabales</taxon>
        <taxon>Fabaceae</taxon>
        <taxon>Papilionoideae</taxon>
        <taxon>50 kb inversion clade</taxon>
        <taxon>dalbergioids sensu lato</taxon>
        <taxon>Dalbergieae</taxon>
        <taxon>Pterocarpus clade</taxon>
        <taxon>Stylosanthes</taxon>
    </lineage>
</organism>
<sequence>MITPQIQVSNSYSTPTSLIFHKPITTILHGSSSSSIYPSFRVRSNHRRRRYNNNRYGCNNSKIIKAVAVTTEEEDKKLKVKATIRVQPTVGGLFSEMVIERGLDDIADLFGKSLLLELVSSTLDQ</sequence>
<evidence type="ECO:0000313" key="2">
    <source>
        <dbReference type="Proteomes" id="UP001341840"/>
    </source>
</evidence>
<keyword evidence="2" id="KW-1185">Reference proteome</keyword>